<dbReference type="PANTHER" id="PTHR44742:SF2">
    <property type="entry name" value="24-METHYLENESTEROL C-METHYLTRANSFERASE 2"/>
    <property type="match status" value="1"/>
</dbReference>
<sequence length="284" mass="32678">MAYDVSSNSISDYYTKVQYIYDWTMDEFDHQSIHAGYYDNEHTSRDTAVKNMNRHLADAADIRSDDTVLHAGCGVGGPPTWVAKHCGSDVIGINITDLQLDRARELARERGVAEQCEFRYDDFTEMHTIRNNEIDVVWALQAVCHADEKREFLEQAKRVLTDGGRLVVADGFMAKRNLSGREQRHMNKWLHGWKVPNLAHINDFVAHLGDLGFENIRVRNDDDNVMPFAKGTYRNSLSYYPKAKLLRLLGRLSRDEASHFAACYYQYRTLKKGLWTHRTVTAEV</sequence>
<dbReference type="SUPFAM" id="SSF53335">
    <property type="entry name" value="S-adenosyl-L-methionine-dependent methyltransferases"/>
    <property type="match status" value="1"/>
</dbReference>
<dbReference type="Pfam" id="PF08241">
    <property type="entry name" value="Methyltransf_11"/>
    <property type="match status" value="1"/>
</dbReference>
<dbReference type="InterPro" id="IPR029063">
    <property type="entry name" value="SAM-dependent_MTases_sf"/>
</dbReference>
<dbReference type="Gene3D" id="3.40.50.150">
    <property type="entry name" value="Vaccinia Virus protein VP39"/>
    <property type="match status" value="1"/>
</dbReference>
<organism evidence="2 3">
    <name type="scientific">Halocatena pleomorpha</name>
    <dbReference type="NCBI Taxonomy" id="1785090"/>
    <lineage>
        <taxon>Archaea</taxon>
        <taxon>Methanobacteriati</taxon>
        <taxon>Methanobacteriota</taxon>
        <taxon>Stenosarchaea group</taxon>
        <taxon>Halobacteria</taxon>
        <taxon>Halobacteriales</taxon>
        <taxon>Natronomonadaceae</taxon>
        <taxon>Halocatena</taxon>
    </lineage>
</organism>
<keyword evidence="2" id="KW-0808">Transferase</keyword>
<keyword evidence="3" id="KW-1185">Reference proteome</keyword>
<dbReference type="OrthoDB" id="57427at2157"/>
<dbReference type="AlphaFoldDB" id="A0A3P3RKW3"/>
<dbReference type="PANTHER" id="PTHR44742">
    <property type="match status" value="1"/>
</dbReference>
<name>A0A3P3RKW3_9EURY</name>
<proteinExistence type="predicted"/>
<comment type="caution">
    <text evidence="2">The sequence shown here is derived from an EMBL/GenBank/DDBJ whole genome shotgun (WGS) entry which is preliminary data.</text>
</comment>
<evidence type="ECO:0000259" key="1">
    <source>
        <dbReference type="Pfam" id="PF08241"/>
    </source>
</evidence>
<dbReference type="GO" id="GO:0008757">
    <property type="term" value="F:S-adenosylmethionine-dependent methyltransferase activity"/>
    <property type="evidence" value="ECO:0007669"/>
    <property type="project" value="InterPro"/>
</dbReference>
<keyword evidence="2" id="KW-0489">Methyltransferase</keyword>
<dbReference type="Proteomes" id="UP000282322">
    <property type="component" value="Unassembled WGS sequence"/>
</dbReference>
<dbReference type="CDD" id="cd02440">
    <property type="entry name" value="AdoMet_MTases"/>
    <property type="match status" value="1"/>
</dbReference>
<gene>
    <name evidence="2" type="ORF">EIK79_00825</name>
</gene>
<accession>A0A3P3RKW3</accession>
<dbReference type="GO" id="GO:0032259">
    <property type="term" value="P:methylation"/>
    <property type="evidence" value="ECO:0007669"/>
    <property type="project" value="UniProtKB-KW"/>
</dbReference>
<dbReference type="EMBL" id="RRCH01000002">
    <property type="protein sequence ID" value="RRJ34072.1"/>
    <property type="molecule type" value="Genomic_DNA"/>
</dbReference>
<feature type="domain" description="Methyltransferase type 11" evidence="1">
    <location>
        <begin position="69"/>
        <end position="168"/>
    </location>
</feature>
<evidence type="ECO:0000313" key="3">
    <source>
        <dbReference type="Proteomes" id="UP000282322"/>
    </source>
</evidence>
<dbReference type="RefSeq" id="WP_124953242.1">
    <property type="nucleotide sequence ID" value="NZ_RRCH01000002.1"/>
</dbReference>
<reference evidence="2 3" key="1">
    <citation type="submission" date="2018-11" db="EMBL/GenBank/DDBJ databases">
        <title>Taxonoimc description of Halomarina strain SPP-AMP-1.</title>
        <authorList>
            <person name="Pal Y."/>
            <person name="Srinivasana K."/>
            <person name="Verma A."/>
            <person name="Kumar P."/>
        </authorList>
    </citation>
    <scope>NUCLEOTIDE SEQUENCE [LARGE SCALE GENOMIC DNA]</scope>
    <source>
        <strain evidence="2 3">SPP-AMP-1</strain>
    </source>
</reference>
<protein>
    <submittedName>
        <fullName evidence="2">Methyltransferase domain-containing protein</fullName>
    </submittedName>
</protein>
<dbReference type="InterPro" id="IPR013216">
    <property type="entry name" value="Methyltransf_11"/>
</dbReference>
<evidence type="ECO:0000313" key="2">
    <source>
        <dbReference type="EMBL" id="RRJ34072.1"/>
    </source>
</evidence>